<dbReference type="EMBL" id="GGFK01015189">
    <property type="protein sequence ID" value="MBW48510.1"/>
    <property type="molecule type" value="Transcribed_RNA"/>
</dbReference>
<dbReference type="PANTHER" id="PTHR31640">
    <property type="entry name" value="TRANSMEMBRANE PROTEIN KIAA1109"/>
    <property type="match status" value="1"/>
</dbReference>
<reference evidence="1" key="1">
    <citation type="submission" date="2018-01" db="EMBL/GenBank/DDBJ databases">
        <title>An insight into the sialome of Amazonian anophelines.</title>
        <authorList>
            <person name="Ribeiro J.M."/>
            <person name="Scarpassa V."/>
            <person name="Calvo E."/>
        </authorList>
    </citation>
    <scope>NUCLEOTIDE SEQUENCE</scope>
    <source>
        <tissue evidence="1">Salivary glands</tissue>
    </source>
</reference>
<dbReference type="InterPro" id="IPR033616">
    <property type="entry name" value="BLTP1"/>
</dbReference>
<accession>A0A2M4B693</accession>
<proteinExistence type="predicted"/>
<organism evidence="1">
    <name type="scientific">Anopheles triannulatus</name>
    <dbReference type="NCBI Taxonomy" id="58253"/>
    <lineage>
        <taxon>Eukaryota</taxon>
        <taxon>Metazoa</taxon>
        <taxon>Ecdysozoa</taxon>
        <taxon>Arthropoda</taxon>
        <taxon>Hexapoda</taxon>
        <taxon>Insecta</taxon>
        <taxon>Pterygota</taxon>
        <taxon>Neoptera</taxon>
        <taxon>Endopterygota</taxon>
        <taxon>Diptera</taxon>
        <taxon>Nematocera</taxon>
        <taxon>Culicoidea</taxon>
        <taxon>Culicidae</taxon>
        <taxon>Anophelinae</taxon>
        <taxon>Anopheles</taxon>
    </lineage>
</organism>
<name>A0A2M4B693_9DIPT</name>
<dbReference type="AlphaFoldDB" id="A0A2M4B693"/>
<dbReference type="GO" id="GO:0048488">
    <property type="term" value="P:synaptic vesicle endocytosis"/>
    <property type="evidence" value="ECO:0007669"/>
    <property type="project" value="TreeGrafter"/>
</dbReference>
<dbReference type="GO" id="GO:0098793">
    <property type="term" value="C:presynapse"/>
    <property type="evidence" value="ECO:0007669"/>
    <property type="project" value="GOC"/>
</dbReference>
<evidence type="ECO:0000313" key="1">
    <source>
        <dbReference type="EMBL" id="MBW48510.1"/>
    </source>
</evidence>
<protein>
    <submittedName>
        <fullName evidence="1">Putative secreted protein</fullName>
    </submittedName>
</protein>
<dbReference type="PANTHER" id="PTHR31640:SF1">
    <property type="entry name" value="BRIDGE-LIKE LIPID TRANSFER PROTEIN FAMILY MEMBER 1"/>
    <property type="match status" value="1"/>
</dbReference>
<sequence>MAVRSRLLPACISVRGAGACSGVLHGSSTGATAHSGTVKDVGIVTQERTRLVVFGVAKIHRTRLLATLSGLKLEAEITALHSSTTWRKKSRPDLVGVFPSRGGWWWSDFAAGRCPTDSTVGGGGNHR</sequence>